<feature type="domain" description="Cyclic nucleotide-binding" evidence="14">
    <location>
        <begin position="918"/>
        <end position="1019"/>
    </location>
</feature>
<organism evidence="16 17">
    <name type="scientific">Rhizoctonia solani</name>
    <dbReference type="NCBI Taxonomy" id="456999"/>
    <lineage>
        <taxon>Eukaryota</taxon>
        <taxon>Fungi</taxon>
        <taxon>Dikarya</taxon>
        <taxon>Basidiomycota</taxon>
        <taxon>Agaricomycotina</taxon>
        <taxon>Agaricomycetes</taxon>
        <taxon>Cantharellales</taxon>
        <taxon>Ceratobasidiaceae</taxon>
        <taxon>Rhizoctonia</taxon>
    </lineage>
</organism>
<keyword evidence="8 12" id="KW-1133">Transmembrane helix</keyword>
<gene>
    <name evidence="16" type="ORF">RDB_LOCUS166553</name>
</gene>
<evidence type="ECO:0000256" key="4">
    <source>
        <dbReference type="ARBA" id="ARBA00018317"/>
    </source>
</evidence>
<feature type="compositionally biased region" description="Polar residues" evidence="13">
    <location>
        <begin position="806"/>
        <end position="832"/>
    </location>
</feature>
<dbReference type="InterPro" id="IPR018490">
    <property type="entry name" value="cNMP-bd_dom_sf"/>
</dbReference>
<feature type="active site" description="Nucleophile" evidence="11">
    <location>
        <position position="1320"/>
    </location>
</feature>
<protein>
    <recommendedName>
        <fullName evidence="4 12">Lysophospholipase NTE1</fullName>
        <ecNumber evidence="3 12">3.1.1.5</ecNumber>
    </recommendedName>
    <alternativeName>
        <fullName evidence="12">Intracellular phospholipase B</fullName>
    </alternativeName>
</protein>
<feature type="domain" description="Cyclic nucleotide-binding" evidence="14">
    <location>
        <begin position="721"/>
        <end position="768"/>
    </location>
</feature>
<feature type="compositionally biased region" description="Pro residues" evidence="13">
    <location>
        <begin position="1675"/>
        <end position="1684"/>
    </location>
</feature>
<evidence type="ECO:0000256" key="5">
    <source>
        <dbReference type="ARBA" id="ARBA00022692"/>
    </source>
</evidence>
<feature type="compositionally biased region" description="Acidic residues" evidence="13">
    <location>
        <begin position="2064"/>
        <end position="2074"/>
    </location>
</feature>
<reference evidence="16" key="1">
    <citation type="submission" date="2021-01" db="EMBL/GenBank/DDBJ databases">
        <authorList>
            <person name="Kaushik A."/>
        </authorList>
    </citation>
    <scope>NUCLEOTIDE SEQUENCE</scope>
    <source>
        <strain evidence="16">AG5</strain>
    </source>
</reference>
<feature type="compositionally biased region" description="Basic and acidic residues" evidence="13">
    <location>
        <begin position="1963"/>
        <end position="1976"/>
    </location>
</feature>
<dbReference type="SUPFAM" id="SSF51206">
    <property type="entry name" value="cAMP-binding domain-like"/>
    <property type="match status" value="3"/>
</dbReference>
<evidence type="ECO:0000259" key="14">
    <source>
        <dbReference type="PROSITE" id="PS50042"/>
    </source>
</evidence>
<evidence type="ECO:0000259" key="15">
    <source>
        <dbReference type="PROSITE" id="PS51635"/>
    </source>
</evidence>
<comment type="similarity">
    <text evidence="2 12">Belongs to the NTE family.</text>
</comment>
<dbReference type="SUPFAM" id="SSF52151">
    <property type="entry name" value="FabD/lysophospholipase-like"/>
    <property type="match status" value="1"/>
</dbReference>
<feature type="compositionally biased region" description="Acidic residues" evidence="13">
    <location>
        <begin position="490"/>
        <end position="508"/>
    </location>
</feature>
<keyword evidence="6 11" id="KW-0378">Hydrolase</keyword>
<dbReference type="InterPro" id="IPR050301">
    <property type="entry name" value="NTE"/>
</dbReference>
<feature type="region of interest" description="Disordered" evidence="13">
    <location>
        <begin position="1863"/>
        <end position="1890"/>
    </location>
</feature>
<feature type="region of interest" description="Disordered" evidence="13">
    <location>
        <begin position="232"/>
        <end position="355"/>
    </location>
</feature>
<evidence type="ECO:0000256" key="3">
    <source>
        <dbReference type="ARBA" id="ARBA00013274"/>
    </source>
</evidence>
<evidence type="ECO:0000256" key="11">
    <source>
        <dbReference type="PROSITE-ProRule" id="PRU01161"/>
    </source>
</evidence>
<dbReference type="EC" id="3.1.1.5" evidence="3 12"/>
<feature type="compositionally biased region" description="Low complexity" evidence="13">
    <location>
        <begin position="664"/>
        <end position="690"/>
    </location>
</feature>
<dbReference type="PANTHER" id="PTHR14226:SF29">
    <property type="entry name" value="NEUROPATHY TARGET ESTERASE SWS"/>
    <property type="match status" value="1"/>
</dbReference>
<evidence type="ECO:0000256" key="6">
    <source>
        <dbReference type="ARBA" id="ARBA00022801"/>
    </source>
</evidence>
<keyword evidence="9 11" id="KW-0443">Lipid metabolism</keyword>
<feature type="compositionally biased region" description="Low complexity" evidence="13">
    <location>
        <begin position="561"/>
        <end position="577"/>
    </location>
</feature>
<keyword evidence="10 12" id="KW-0472">Membrane</keyword>
<dbReference type="PROSITE" id="PS01237">
    <property type="entry name" value="UPF0028"/>
    <property type="match status" value="1"/>
</dbReference>
<dbReference type="GO" id="GO:0016042">
    <property type="term" value="P:lipid catabolic process"/>
    <property type="evidence" value="ECO:0007669"/>
    <property type="project" value="UniProtKB-UniRule"/>
</dbReference>
<accession>A0A8H3EAN9</accession>
<evidence type="ECO:0000256" key="10">
    <source>
        <dbReference type="ARBA" id="ARBA00023136"/>
    </source>
</evidence>
<feature type="compositionally biased region" description="Polar residues" evidence="13">
    <location>
        <begin position="1863"/>
        <end position="1873"/>
    </location>
</feature>
<dbReference type="Gene3D" id="2.60.120.10">
    <property type="entry name" value="Jelly Rolls"/>
    <property type="match status" value="3"/>
</dbReference>
<dbReference type="PROSITE" id="PS50042">
    <property type="entry name" value="CNMP_BINDING_3"/>
    <property type="match status" value="2"/>
</dbReference>
<comment type="caution">
    <text evidence="16">The sequence shown here is derived from an EMBL/GenBank/DDBJ whole genome shotgun (WGS) entry which is preliminary data.</text>
</comment>
<dbReference type="PANTHER" id="PTHR14226">
    <property type="entry name" value="NEUROPATHY TARGET ESTERASE/SWISS CHEESE D.MELANOGASTER"/>
    <property type="match status" value="1"/>
</dbReference>
<dbReference type="CDD" id="cd00038">
    <property type="entry name" value="CAP_ED"/>
    <property type="match status" value="2"/>
</dbReference>
<feature type="compositionally biased region" description="Polar residues" evidence="13">
    <location>
        <begin position="332"/>
        <end position="343"/>
    </location>
</feature>
<feature type="compositionally biased region" description="Low complexity" evidence="13">
    <location>
        <begin position="294"/>
        <end position="309"/>
    </location>
</feature>
<dbReference type="PROSITE" id="PS51635">
    <property type="entry name" value="PNPLA"/>
    <property type="match status" value="1"/>
</dbReference>
<dbReference type="SMART" id="SM00100">
    <property type="entry name" value="cNMP"/>
    <property type="match status" value="1"/>
</dbReference>
<feature type="region of interest" description="Disordered" evidence="13">
    <location>
        <begin position="2517"/>
        <end position="2544"/>
    </location>
</feature>
<feature type="region of interest" description="Disordered" evidence="13">
    <location>
        <begin position="1653"/>
        <end position="1695"/>
    </location>
</feature>
<feature type="transmembrane region" description="Helical" evidence="12">
    <location>
        <begin position="67"/>
        <end position="85"/>
    </location>
</feature>
<dbReference type="Proteomes" id="UP000663827">
    <property type="component" value="Unassembled WGS sequence"/>
</dbReference>
<evidence type="ECO:0000256" key="2">
    <source>
        <dbReference type="ARBA" id="ARBA00006636"/>
    </source>
</evidence>
<keyword evidence="7 11" id="KW-0442">Lipid degradation</keyword>
<comment type="function">
    <text evidence="12">Intracellular phospholipase B that catalyzes the double deacylation of phosphatidylcholine (PC) to glycerophosphocholine (GroPCho). Plays an important role in membrane lipid homeostasis.</text>
</comment>
<comment type="catalytic activity">
    <reaction evidence="12">
        <text>a 1-acyl-sn-glycero-3-phosphocholine + H2O = sn-glycerol 3-phosphocholine + a fatty acid + H(+)</text>
        <dbReference type="Rhea" id="RHEA:15177"/>
        <dbReference type="ChEBI" id="CHEBI:15377"/>
        <dbReference type="ChEBI" id="CHEBI:15378"/>
        <dbReference type="ChEBI" id="CHEBI:16870"/>
        <dbReference type="ChEBI" id="CHEBI:28868"/>
        <dbReference type="ChEBI" id="CHEBI:58168"/>
        <dbReference type="EC" id="3.1.1.5"/>
    </reaction>
</comment>
<feature type="short sequence motif" description="GXGXXG" evidence="11">
    <location>
        <begin position="1291"/>
        <end position="1296"/>
    </location>
</feature>
<evidence type="ECO:0000256" key="1">
    <source>
        <dbReference type="ARBA" id="ARBA00004370"/>
    </source>
</evidence>
<proteinExistence type="inferred from homology"/>
<dbReference type="InterPro" id="IPR016035">
    <property type="entry name" value="Acyl_Trfase/lysoPLipase"/>
</dbReference>
<feature type="short sequence motif" description="DGA/G" evidence="11">
    <location>
        <begin position="1441"/>
        <end position="1443"/>
    </location>
</feature>
<evidence type="ECO:0000256" key="9">
    <source>
        <dbReference type="ARBA" id="ARBA00023098"/>
    </source>
</evidence>
<evidence type="ECO:0000256" key="8">
    <source>
        <dbReference type="ARBA" id="ARBA00022989"/>
    </source>
</evidence>
<dbReference type="GO" id="GO:0046470">
    <property type="term" value="P:phosphatidylcholine metabolic process"/>
    <property type="evidence" value="ECO:0007669"/>
    <property type="project" value="InterPro"/>
</dbReference>
<feature type="region of interest" description="Disordered" evidence="13">
    <location>
        <begin position="1741"/>
        <end position="1833"/>
    </location>
</feature>
<feature type="transmembrane region" description="Helical" evidence="12">
    <location>
        <begin position="42"/>
        <end position="60"/>
    </location>
</feature>
<keyword evidence="12" id="KW-0256">Endoplasmic reticulum</keyword>
<name>A0A8H3EAN9_9AGAM</name>
<dbReference type="InterPro" id="IPR014710">
    <property type="entry name" value="RmlC-like_jellyroll"/>
</dbReference>
<feature type="short sequence motif" description="GXSXG" evidence="11">
    <location>
        <begin position="1318"/>
        <end position="1322"/>
    </location>
</feature>
<feature type="compositionally biased region" description="Low complexity" evidence="13">
    <location>
        <begin position="519"/>
        <end position="530"/>
    </location>
</feature>
<feature type="region of interest" description="Disordered" evidence="13">
    <location>
        <begin position="2061"/>
        <end position="2088"/>
    </location>
</feature>
<evidence type="ECO:0000256" key="12">
    <source>
        <dbReference type="RuleBase" id="RU362043"/>
    </source>
</evidence>
<feature type="compositionally biased region" description="Polar residues" evidence="13">
    <location>
        <begin position="1776"/>
        <end position="1791"/>
    </location>
</feature>
<evidence type="ECO:0000313" key="17">
    <source>
        <dbReference type="Proteomes" id="UP000663827"/>
    </source>
</evidence>
<feature type="compositionally biased region" description="Basic and acidic residues" evidence="13">
    <location>
        <begin position="2185"/>
        <end position="2194"/>
    </location>
</feature>
<dbReference type="Pfam" id="PF00027">
    <property type="entry name" value="cNMP_binding"/>
    <property type="match status" value="1"/>
</dbReference>
<feature type="domain" description="PNPLA" evidence="15">
    <location>
        <begin position="1287"/>
        <end position="1454"/>
    </location>
</feature>
<dbReference type="InterPro" id="IPR001423">
    <property type="entry name" value="LysoPLipase_patatin_CS"/>
</dbReference>
<evidence type="ECO:0000313" key="16">
    <source>
        <dbReference type="EMBL" id="CAE7220765.1"/>
    </source>
</evidence>
<feature type="region of interest" description="Disordered" evidence="13">
    <location>
        <begin position="776"/>
        <end position="834"/>
    </location>
</feature>
<feature type="region of interest" description="Disordered" evidence="13">
    <location>
        <begin position="2156"/>
        <end position="2275"/>
    </location>
</feature>
<dbReference type="Gene3D" id="3.40.1090.10">
    <property type="entry name" value="Cytosolic phospholipase A2 catalytic domain"/>
    <property type="match status" value="2"/>
</dbReference>
<feature type="active site" description="Proton acceptor" evidence="11">
    <location>
        <position position="1441"/>
    </location>
</feature>
<comment type="subcellular location">
    <subcellularLocation>
        <location evidence="12">Endoplasmic reticulum membrane</location>
    </subcellularLocation>
    <subcellularLocation>
        <location evidence="1">Membrane</location>
    </subcellularLocation>
</comment>
<dbReference type="EMBL" id="CAJNJQ010005693">
    <property type="protein sequence ID" value="CAE7220765.1"/>
    <property type="molecule type" value="Genomic_DNA"/>
</dbReference>
<dbReference type="GO" id="GO:0005789">
    <property type="term" value="C:endoplasmic reticulum membrane"/>
    <property type="evidence" value="ECO:0007669"/>
    <property type="project" value="UniProtKB-SubCell"/>
</dbReference>
<feature type="region of interest" description="Disordered" evidence="13">
    <location>
        <begin position="1957"/>
        <end position="1983"/>
    </location>
</feature>
<dbReference type="Pfam" id="PF24179">
    <property type="entry name" value="NTE_Ploop"/>
    <property type="match status" value="1"/>
</dbReference>
<sequence>MSGGESTLGDESQRRDRHPLVSLVAAFFSVFVWTLAWAKTLVAFVTIKIPIFIYAVLSYSLTLTINFYTLLAIGLAAAIALSYYIRYRYLNDYAELKEPPLDKPSATSLHPDIAAAADDLSAPRFSNYLDEFLQAIRVFGFLEKPVFHELARHLQTRRLIAGDTLALDQDLSFYCVVDGHVQVFAETGRNADAWDEDSGGYQLLNEVGPGGTLSSLFTILSLFTEDVRISWQDNPREQGPGENEDKDVSHLGTGWNTLHWQDNPREQGPGENEDKDVSHLDLANESGTTRPVLRRSSLSSSGSTALGRASDPRFAMSPTRTTSIGGFATPGSERSGTSRQGASSPPPGSEIQDEYGYTTGAQSEHKYARNSMRQGTIARATVDTTLAVIPAEAFRRLTHKFPKASAHIVQGKFWTPCGAESLLIPSTVILTRFSRVTFNAMHKYLGLTVELLRTEKDINELACHPLPNEFYSGGGMQRLRQRFASIPHTEDDDQAVQTEDDTITDTDDYFGKRTHHRGSSIGSGTISAGSLNAETPLPDQPSVGRKRARFPAKTQSVHTVTPSTSRPSTSQSQNQPSYAGDLHTMAGQMNDSENYRPGPASRAVSYAKNWTGESRRRSISTHADGAHATQAATTQDFDLRDEVMSSIAKSIGLLQPPLSDSVGASPLLSPRPTTSRSPFPSSASITPSSSKNALRNTAMFGSAFSNLSHLQSQDDASSVTSLAGMTPMSLSGLDNDVEILFFSAGSTLVRAGERNAGLFYVIDGFLDVSIPQDEPAYGKPANPPGGVATVSKPPKRKNTIRPELSVRSSGQDKSGASNASLDQTTSRMAQSKPSKHLFTRMLAWTKLRRAWLSLSPRSTYSQSKQVALRDTLVTSLTGTPSYVDIRAKTDTYVGFLPSHALERLLERRPIVLLTLAKRLISLLSPLVLNIDASLDWQQVDAGQVLWRPEDTSDSFYMVLNGRLRAITEKDDDVNIVGEYGQGDTVGELDVITSSSRRTTLHAIRDTELARMPMSLFNAISIRHPQTTVQLLRMIASRVRNEVDHASIYPRQQKANELGRNNPNLKTVCILPSSRDVPVVVFATKLQAALEDMGAPTSFLTQASVTRHLGRHAFTKLGKLKAAGWLAEQEQRYRIVLYVADTPVGSPWTQTCIRQADSIMVIGMGDDPTLGEYERLLMGTKTTARRELVLLHPNKNVAPGSTREWLKNRPWIHGHTHVELPGLIQPEVQGIQDKDAAAIIAFNKIKNKVQLEIQKYTRSQANTRPHRPKHFSDFARLARRLCGKSVGLVLGGGGARGIAHLGVIRALEDRGIPIDHVGGTSIGAFIGGLYAREGDVLSSALRAKQFSGRMASFWKLLSDVTWPVVAYTTGHFFNRGIYKAFSNLHIEDMWLPFFCNTTNIITSRMDVHDTGYAWRYIRYIRASMTLVGLLPPLCDNGDMLVDGGYVDNLPVSTMISHGASIVFAVDVGSLYDNSPRNYGDTVSGWWVALNRWNPFSSTRNIPDITDIQGRLTYVSSIPTLEEAKITPGCFYMQMPVHEYGTLQFGRYDEIYQVGYSAAVDMLDQWDAEDRLPSRSKYRTLGSTSRHAIGASSAVGVRLIKRGLTEAVLISSSFSLAYAGGMSGATCTTTSPWLLRTPNGLRASKGSRSVLHASSGLATIDEGNARRGFDQQRSPTPLTPTTPPVHPFADVSSDSDSEVDTPHVIIVCDDEGVPVSPLSSRTRYTSATDDSTVQIVRARTQRINTARAHSHSIEEIRQLLSPPPDSHVPPWLKRETKPGNTPNEPGPSSTSGTLNPRLNGPPPPPPRSSARRRPRVITKDGDERLNSPVRTSRSVSMPITRQYFVSLPPPPRPRNRVHRLPTQLIQTSETPTLPDNSEPKDSRPPTLTIPPRRDSLERRLSLYSIPLTPVGIPLPLSTATSNFPQSPHSTVFYSVGSPPITPFHTSFLPSCKATSVRSSVIQDDLSPRPSEDRPERSANRLSTLSNPFGDFSFSRPFTNNRASGISFASNVSGSSARSPTEAESIPIGLHRATSQDADREDLLLPVTPRSSWLRTGFEVDVHLPQADEDEEDESTTEESSRKSTEKSSIVSVRERAKSLPYIPVASLNKVDRVLGKGASRALISGAHHHVPDLFSPPSMTSSPENTPTAVVQLDPTQQSFLPSTAPPSAFSMGSIGRRLSKRSSPTSERRRSEDVQRLSSPGLMARMDRFIGRTPSPAGRTRELDSEDEAPSPPPIPAFPRSAHGRQHSGSDLLASAALTGRPSTSNMRTASERAEMVKKTRKIQQVLGDVPPLSGSAFYRVSRAARSEESLVSPTTAVVVIGSSENRGHRSTASLSSRPLLALSPALQTDGLLNIRTSGSGDDFGLGLNDGGLSPVAMSQPEDVEGEGEEEDEAMVARRAKRAKVAKLHRYLGSRVPAHLVLGLDETWDPERDLPDVRSEDGGESASVFSRKKRRASDGDYTLLEADMNDLSVMSSEEKARAVRRKAKMEKVGLSFYAHTFSDPRQMFGERPPQKLYQVHQPGVDTPADHESDPEEVPLSGSEGGEHYQSYRASFNSLAYFVSNADRDSLEGLYDIVSGPSDDSEAQRNQFAARRKRAAKLSNFFGVSYRDLFGAVLDILESDVKEDKEEGSLSAAETQDLLRKLKSLKDKGEKIRG</sequence>
<dbReference type="InterPro" id="IPR000595">
    <property type="entry name" value="cNMP-bd_dom"/>
</dbReference>
<feature type="region of interest" description="Disordered" evidence="13">
    <location>
        <begin position="659"/>
        <end position="690"/>
    </location>
</feature>
<evidence type="ECO:0000256" key="13">
    <source>
        <dbReference type="SAM" id="MobiDB-lite"/>
    </source>
</evidence>
<dbReference type="GO" id="GO:0004622">
    <property type="term" value="F:phosphatidylcholine lysophospholipase activity"/>
    <property type="evidence" value="ECO:0007669"/>
    <property type="project" value="UniProtKB-EC"/>
</dbReference>
<feature type="transmembrane region" description="Helical" evidence="12">
    <location>
        <begin position="20"/>
        <end position="36"/>
    </location>
</feature>
<dbReference type="Pfam" id="PF01734">
    <property type="entry name" value="Patatin"/>
    <property type="match status" value="1"/>
</dbReference>
<keyword evidence="5 12" id="KW-0812">Transmembrane</keyword>
<dbReference type="InterPro" id="IPR056556">
    <property type="entry name" value="NTE1_P-loop_dom"/>
</dbReference>
<dbReference type="InterPro" id="IPR002641">
    <property type="entry name" value="PNPLA_dom"/>
</dbReference>
<feature type="region of interest" description="Disordered" evidence="13">
    <location>
        <begin position="487"/>
        <end position="581"/>
    </location>
</feature>
<evidence type="ECO:0000256" key="7">
    <source>
        <dbReference type="ARBA" id="ARBA00022963"/>
    </source>
</evidence>